<gene>
    <name evidence="8" type="ORF">DI551_11065</name>
</gene>
<evidence type="ECO:0000313" key="9">
    <source>
        <dbReference type="Proteomes" id="UP000249417"/>
    </source>
</evidence>
<feature type="binding site" evidence="6">
    <location>
        <position position="86"/>
    </location>
    <ligand>
        <name>Mg(2+)</name>
        <dbReference type="ChEBI" id="CHEBI:18420"/>
        <label>1</label>
        <note>catalytic</note>
    </ligand>
</feature>
<dbReference type="InterPro" id="IPR033942">
    <property type="entry name" value="IMPase"/>
</dbReference>
<comment type="catalytic activity">
    <reaction evidence="1 7">
        <text>a myo-inositol phosphate + H2O = myo-inositol + phosphate</text>
        <dbReference type="Rhea" id="RHEA:24056"/>
        <dbReference type="ChEBI" id="CHEBI:15377"/>
        <dbReference type="ChEBI" id="CHEBI:17268"/>
        <dbReference type="ChEBI" id="CHEBI:43474"/>
        <dbReference type="ChEBI" id="CHEBI:84139"/>
        <dbReference type="EC" id="3.1.3.25"/>
    </reaction>
</comment>
<evidence type="ECO:0000256" key="4">
    <source>
        <dbReference type="ARBA" id="ARBA00022801"/>
    </source>
</evidence>
<dbReference type="InterPro" id="IPR020583">
    <property type="entry name" value="Inositol_monoP_metal-BS"/>
</dbReference>
<comment type="similarity">
    <text evidence="7">Belongs to the inositol monophosphatase superfamily.</text>
</comment>
<dbReference type="EC" id="3.1.3.25" evidence="7"/>
<organism evidence="8 9">
    <name type="scientific">Micavibrio aeruginosavorus</name>
    <dbReference type="NCBI Taxonomy" id="349221"/>
    <lineage>
        <taxon>Bacteria</taxon>
        <taxon>Pseudomonadati</taxon>
        <taxon>Bdellovibrionota</taxon>
        <taxon>Bdellovibrionia</taxon>
        <taxon>Bdellovibrionales</taxon>
        <taxon>Pseudobdellovibrionaceae</taxon>
        <taxon>Micavibrio</taxon>
    </lineage>
</organism>
<evidence type="ECO:0000256" key="3">
    <source>
        <dbReference type="ARBA" id="ARBA00022723"/>
    </source>
</evidence>
<protein>
    <recommendedName>
        <fullName evidence="7">Inositol-1-monophosphatase</fullName>
        <ecNumber evidence="7">3.1.3.25</ecNumber>
    </recommendedName>
</protein>
<dbReference type="Gene3D" id="3.40.190.80">
    <property type="match status" value="1"/>
</dbReference>
<keyword evidence="5 6" id="KW-0460">Magnesium</keyword>
<dbReference type="PRINTS" id="PR01959">
    <property type="entry name" value="SBIMPHPHTASE"/>
</dbReference>
<dbReference type="PRINTS" id="PR00377">
    <property type="entry name" value="IMPHPHTASES"/>
</dbReference>
<keyword evidence="3 6" id="KW-0479">Metal-binding</keyword>
<dbReference type="InterPro" id="IPR000760">
    <property type="entry name" value="Inositol_monophosphatase-like"/>
</dbReference>
<reference evidence="8 9" key="1">
    <citation type="submission" date="2017-08" db="EMBL/GenBank/DDBJ databases">
        <title>Infants hospitalized years apart are colonized by the same room-sourced microbial strains.</title>
        <authorList>
            <person name="Brooks B."/>
            <person name="Olm M.R."/>
            <person name="Firek B.A."/>
            <person name="Baker R."/>
            <person name="Thomas B.C."/>
            <person name="Morowitz M.J."/>
            <person name="Banfield J.F."/>
        </authorList>
    </citation>
    <scope>NUCLEOTIDE SEQUENCE [LARGE SCALE GENOMIC DNA]</scope>
    <source>
        <strain evidence="8">S2_005_002_R2_29</strain>
    </source>
</reference>
<sequence>MAQSPIMTIMIRAAEKAARGLLRDFNEVEQLQVSRKGPADFVTAADKRSEKVIFEELQKARPDYSFMMEESGEVKGNDPDHVWIIDPLDGTHNFMHGVPHWAISIALERKGEVIAGLVYDCAKDEMFTAEKGGGAFLRNRRLRVSGRKDLESCMINYGQPVQNQAAKDLFYKELKAVQNIAMVRRFAAAALDMCYVAAGRIDAYWERGIKPWD</sequence>
<evidence type="ECO:0000256" key="1">
    <source>
        <dbReference type="ARBA" id="ARBA00001033"/>
    </source>
</evidence>
<feature type="binding site" evidence="6">
    <location>
        <position position="88"/>
    </location>
    <ligand>
        <name>Mg(2+)</name>
        <dbReference type="ChEBI" id="CHEBI:18420"/>
        <label>1</label>
        <note>catalytic</note>
    </ligand>
</feature>
<dbReference type="Gene3D" id="3.30.540.10">
    <property type="entry name" value="Fructose-1,6-Bisphosphatase, subunit A, domain 1"/>
    <property type="match status" value="1"/>
</dbReference>
<dbReference type="SUPFAM" id="SSF56655">
    <property type="entry name" value="Carbohydrate phosphatase"/>
    <property type="match status" value="1"/>
</dbReference>
<keyword evidence="4 7" id="KW-0378">Hydrolase</keyword>
<feature type="non-terminal residue" evidence="8">
    <location>
        <position position="213"/>
    </location>
</feature>
<evidence type="ECO:0000256" key="2">
    <source>
        <dbReference type="ARBA" id="ARBA00001946"/>
    </source>
</evidence>
<evidence type="ECO:0000256" key="7">
    <source>
        <dbReference type="RuleBase" id="RU364068"/>
    </source>
</evidence>
<dbReference type="Pfam" id="PF00459">
    <property type="entry name" value="Inositol_P"/>
    <property type="match status" value="1"/>
</dbReference>
<accession>A0A2W5PN78</accession>
<dbReference type="GO" id="GO:0006020">
    <property type="term" value="P:inositol metabolic process"/>
    <property type="evidence" value="ECO:0007669"/>
    <property type="project" value="TreeGrafter"/>
</dbReference>
<feature type="binding site" evidence="6">
    <location>
        <position position="69"/>
    </location>
    <ligand>
        <name>Mg(2+)</name>
        <dbReference type="ChEBI" id="CHEBI:18420"/>
        <label>1</label>
        <note>catalytic</note>
    </ligand>
</feature>
<dbReference type="GO" id="GO:0008934">
    <property type="term" value="F:inositol monophosphate 1-phosphatase activity"/>
    <property type="evidence" value="ECO:0007669"/>
    <property type="project" value="InterPro"/>
</dbReference>
<dbReference type="PANTHER" id="PTHR20854">
    <property type="entry name" value="INOSITOL MONOPHOSPHATASE"/>
    <property type="match status" value="1"/>
</dbReference>
<feature type="binding site" evidence="6">
    <location>
        <position position="213"/>
    </location>
    <ligand>
        <name>Mg(2+)</name>
        <dbReference type="ChEBI" id="CHEBI:18420"/>
        <label>1</label>
        <note>catalytic</note>
    </ligand>
</feature>
<comment type="cofactor">
    <cofactor evidence="2 6 7">
        <name>Mg(2+)</name>
        <dbReference type="ChEBI" id="CHEBI:18420"/>
    </cofactor>
</comment>
<dbReference type="Proteomes" id="UP000249417">
    <property type="component" value="Unassembled WGS sequence"/>
</dbReference>
<dbReference type="GO" id="GO:0046872">
    <property type="term" value="F:metal ion binding"/>
    <property type="evidence" value="ECO:0007669"/>
    <property type="project" value="UniProtKB-KW"/>
</dbReference>
<dbReference type="PROSITE" id="PS00629">
    <property type="entry name" value="IMP_1"/>
    <property type="match status" value="1"/>
</dbReference>
<dbReference type="PANTHER" id="PTHR20854:SF4">
    <property type="entry name" value="INOSITOL-1-MONOPHOSPHATASE-RELATED"/>
    <property type="match status" value="1"/>
</dbReference>
<dbReference type="InterPro" id="IPR022337">
    <property type="entry name" value="Inositol_monophosphatase_SuhB"/>
</dbReference>
<evidence type="ECO:0000256" key="6">
    <source>
        <dbReference type="PIRSR" id="PIRSR600760-2"/>
    </source>
</evidence>
<dbReference type="FunFam" id="3.30.540.10:FF:000003">
    <property type="entry name" value="Inositol-1-monophosphatase"/>
    <property type="match status" value="1"/>
</dbReference>
<dbReference type="CDD" id="cd01639">
    <property type="entry name" value="IMPase"/>
    <property type="match status" value="1"/>
</dbReference>
<name>A0A2W5PN78_9BACT</name>
<evidence type="ECO:0000313" key="8">
    <source>
        <dbReference type="EMBL" id="PZQ43963.1"/>
    </source>
</evidence>
<dbReference type="EMBL" id="QFQB01000118">
    <property type="protein sequence ID" value="PZQ43963.1"/>
    <property type="molecule type" value="Genomic_DNA"/>
</dbReference>
<dbReference type="AlphaFoldDB" id="A0A2W5PN78"/>
<feature type="binding site" evidence="6">
    <location>
        <position position="89"/>
    </location>
    <ligand>
        <name>Mg(2+)</name>
        <dbReference type="ChEBI" id="CHEBI:18420"/>
        <label>1</label>
        <note>catalytic</note>
    </ligand>
</feature>
<evidence type="ECO:0000256" key="5">
    <source>
        <dbReference type="ARBA" id="ARBA00022842"/>
    </source>
</evidence>
<proteinExistence type="inferred from homology"/>
<comment type="caution">
    <text evidence="8">The sequence shown here is derived from an EMBL/GenBank/DDBJ whole genome shotgun (WGS) entry which is preliminary data.</text>
</comment>
<dbReference type="GO" id="GO:0007165">
    <property type="term" value="P:signal transduction"/>
    <property type="evidence" value="ECO:0007669"/>
    <property type="project" value="TreeGrafter"/>
</dbReference>